<protein>
    <recommendedName>
        <fullName evidence="5">DUF2637 domain-containing protein</fullName>
    </recommendedName>
</protein>
<accession>A0A3N9WYT4</accession>
<evidence type="ECO:0000256" key="2">
    <source>
        <dbReference type="SAM" id="Phobius"/>
    </source>
</evidence>
<evidence type="ECO:0000313" key="4">
    <source>
        <dbReference type="Proteomes" id="UP000282312"/>
    </source>
</evidence>
<dbReference type="Proteomes" id="UP000282312">
    <property type="component" value="Unassembled WGS sequence"/>
</dbReference>
<feature type="compositionally biased region" description="Basic and acidic residues" evidence="1">
    <location>
        <begin position="358"/>
        <end position="370"/>
    </location>
</feature>
<feature type="transmembrane region" description="Helical" evidence="2">
    <location>
        <begin position="173"/>
        <end position="192"/>
    </location>
</feature>
<name>A0A3N9WYT4_9ACTN</name>
<feature type="region of interest" description="Disordered" evidence="1">
    <location>
        <begin position="1"/>
        <end position="69"/>
    </location>
</feature>
<keyword evidence="2" id="KW-1133">Transmembrane helix</keyword>
<dbReference type="AlphaFoldDB" id="A0A3N9WYT4"/>
<reference evidence="3 4" key="1">
    <citation type="submission" date="2018-05" db="EMBL/GenBank/DDBJ databases">
        <title>Micromonospora from Atacama Desert.</title>
        <authorList>
            <person name="Carro L."/>
            <person name="Goodfellow M."/>
            <person name="Klenk H.-P."/>
        </authorList>
    </citation>
    <scope>NUCLEOTIDE SEQUENCE [LARGE SCALE GENOMIC DNA]</scope>
    <source>
        <strain evidence="3 4">LB39</strain>
    </source>
</reference>
<dbReference type="OrthoDB" id="3366871at2"/>
<evidence type="ECO:0000313" key="3">
    <source>
        <dbReference type="EMBL" id="RQX05912.1"/>
    </source>
</evidence>
<feature type="transmembrane region" description="Helical" evidence="2">
    <location>
        <begin position="116"/>
        <end position="136"/>
    </location>
</feature>
<feature type="transmembrane region" description="Helical" evidence="2">
    <location>
        <begin position="148"/>
        <end position="167"/>
    </location>
</feature>
<sequence>MTPDPSTAPDTRRSSLHDQPNSGGDGPQATGWDRNGTDRPLRAAVLIGHPEPASSPQGGSTHRQTSSPTTLDAVDADLATAVRQAAWIRQVFYVLVLLVALVGQVTGAVQTLGVPVAVAVPAVAALELGGVVVMTNADVRRRLGERAIGSRLLSAAIAAGAVTFNWAAHPDHLAGGFYAGMSALGYLVWLMHAGNQRRDRLRVTGGLPPTPPAYEAFGHWICHPIVTSRARSIAKADGLDLYESLAVARTAIARRRRDTAIAKVLHRKIRTAVDPTTADIAVHVYDLDEIAARLAATADYNGLTTLLAADLAPERIMTAHRFRHRRHWFRRERLADAPPAPEPAPSPPRATNASVADTPRDNRQEPKPEPAENLAPAPRSHQQIAESRDAGPLEALSQDDPGVAGPADRTMDDKDVLGANADEEADRGDQGAAVDDASDDEESEVPRGTAQAVAYWLHKEPNLDPELLAERIGKSLRSVYRYLPPDYPRRPGIARRRTRRQPGPA</sequence>
<dbReference type="EMBL" id="QGSZ01000147">
    <property type="protein sequence ID" value="RQX05912.1"/>
    <property type="molecule type" value="Genomic_DNA"/>
</dbReference>
<proteinExistence type="predicted"/>
<comment type="caution">
    <text evidence="3">The sequence shown here is derived from an EMBL/GenBank/DDBJ whole genome shotgun (WGS) entry which is preliminary data.</text>
</comment>
<keyword evidence="4" id="KW-1185">Reference proteome</keyword>
<organism evidence="3 4">
    <name type="scientific">Micromonospora inaquosa</name>
    <dbReference type="NCBI Taxonomy" id="2203716"/>
    <lineage>
        <taxon>Bacteria</taxon>
        <taxon>Bacillati</taxon>
        <taxon>Actinomycetota</taxon>
        <taxon>Actinomycetes</taxon>
        <taxon>Micromonosporales</taxon>
        <taxon>Micromonosporaceae</taxon>
        <taxon>Micromonospora</taxon>
    </lineage>
</organism>
<feature type="region of interest" description="Disordered" evidence="1">
    <location>
        <begin position="334"/>
        <end position="449"/>
    </location>
</feature>
<keyword evidence="2" id="KW-0812">Transmembrane</keyword>
<keyword evidence="2" id="KW-0472">Membrane</keyword>
<evidence type="ECO:0008006" key="5">
    <source>
        <dbReference type="Google" id="ProtNLM"/>
    </source>
</evidence>
<evidence type="ECO:0000256" key="1">
    <source>
        <dbReference type="SAM" id="MobiDB-lite"/>
    </source>
</evidence>
<feature type="compositionally biased region" description="Pro residues" evidence="1">
    <location>
        <begin position="338"/>
        <end position="348"/>
    </location>
</feature>
<feature type="compositionally biased region" description="Basic residues" evidence="1">
    <location>
        <begin position="492"/>
        <end position="505"/>
    </location>
</feature>
<feature type="compositionally biased region" description="Polar residues" evidence="1">
    <location>
        <begin position="54"/>
        <end position="68"/>
    </location>
</feature>
<gene>
    <name evidence="3" type="ORF">DLJ59_06275</name>
</gene>
<feature type="region of interest" description="Disordered" evidence="1">
    <location>
        <begin position="483"/>
        <end position="505"/>
    </location>
</feature>
<feature type="transmembrane region" description="Helical" evidence="2">
    <location>
        <begin position="91"/>
        <end position="110"/>
    </location>
</feature>